<organism evidence="1 2">
    <name type="scientific">Christensenella minuta</name>
    <dbReference type="NCBI Taxonomy" id="626937"/>
    <lineage>
        <taxon>Bacteria</taxon>
        <taxon>Bacillati</taxon>
        <taxon>Bacillota</taxon>
        <taxon>Clostridia</taxon>
        <taxon>Christensenellales</taxon>
        <taxon>Christensenellaceae</taxon>
        <taxon>Christensenella</taxon>
    </lineage>
</organism>
<protein>
    <submittedName>
        <fullName evidence="1">TIGR02453 family protein</fullName>
    </submittedName>
</protein>
<dbReference type="NCBIfam" id="TIGR02453">
    <property type="entry name" value="TIGR02453 family protein"/>
    <property type="match status" value="1"/>
</dbReference>
<proteinExistence type="predicted"/>
<dbReference type="AlphaFoldDB" id="A0A136Q7D5"/>
<dbReference type="EMBL" id="LSZW01000040">
    <property type="protein sequence ID" value="KXK66539.1"/>
    <property type="molecule type" value="Genomic_DNA"/>
</dbReference>
<dbReference type="PANTHER" id="PTHR36452:SF1">
    <property type="entry name" value="DUF2461 DOMAIN-CONTAINING PROTEIN"/>
    <property type="match status" value="1"/>
</dbReference>
<accession>A0A136Q7D5</accession>
<comment type="caution">
    <text evidence="1">The sequence shown here is derived from an EMBL/GenBank/DDBJ whole genome shotgun (WGS) entry which is preliminary data.</text>
</comment>
<gene>
    <name evidence="1" type="ORF">HMPREF3293_00582</name>
</gene>
<dbReference type="Proteomes" id="UP000070366">
    <property type="component" value="Unassembled WGS sequence"/>
</dbReference>
<dbReference type="PANTHER" id="PTHR36452">
    <property type="entry name" value="CHROMOSOME 12, WHOLE GENOME SHOTGUN SEQUENCE"/>
    <property type="match status" value="1"/>
</dbReference>
<name>A0A136Q7D5_9FIRM</name>
<dbReference type="PIRSF" id="PIRSF028451">
    <property type="entry name" value="UCP028451"/>
    <property type="match status" value="1"/>
</dbReference>
<dbReference type="KEGG" id="cmiu:B1H56_09955"/>
<reference evidence="1 2" key="1">
    <citation type="submission" date="2016-02" db="EMBL/GenBank/DDBJ databases">
        <authorList>
            <person name="Wen L."/>
            <person name="He K."/>
            <person name="Yang H."/>
        </authorList>
    </citation>
    <scope>NUCLEOTIDE SEQUENCE [LARGE SCALE GENOMIC DNA]</scope>
    <source>
        <strain evidence="1 2">DSM 22607</strain>
    </source>
</reference>
<dbReference type="OrthoDB" id="9794241at2"/>
<dbReference type="STRING" id="626937.HMPREF3293_00582"/>
<dbReference type="PATRIC" id="fig|626937.4.peg.573"/>
<keyword evidence="2" id="KW-1185">Reference proteome</keyword>
<sequence length="227" mass="26570">MPISKQTLNFLAQNKFNNSREWFRAHKPEYQEYVLAPMAELVNLLAPTIQKIDPLIITEPKVGKAISRIYRDTRFSRDKSLYREVMWIVFARSKSEFGCLPGFVLEFSPQGFRYGCGYYGAPPRTMEMIRRMALEGDKAFQKAFRAMKKQDIFTLEGEFYKRSKCPDAPKDMRSWLDRKNLDWMRNSTDASLLFSPDLYKTLSDGFTLLAPFYDFLCKVEERLLAEA</sequence>
<dbReference type="Pfam" id="PF09365">
    <property type="entry name" value="DUF2461"/>
    <property type="match status" value="1"/>
</dbReference>
<evidence type="ECO:0000313" key="2">
    <source>
        <dbReference type="Proteomes" id="UP000070366"/>
    </source>
</evidence>
<dbReference type="InterPro" id="IPR015996">
    <property type="entry name" value="UCP028451"/>
</dbReference>
<dbReference type="RefSeq" id="WP_066522640.1">
    <property type="nucleotide sequence ID" value="NZ_CABMOF010000009.1"/>
</dbReference>
<evidence type="ECO:0000313" key="1">
    <source>
        <dbReference type="EMBL" id="KXK66539.1"/>
    </source>
</evidence>
<dbReference type="InterPro" id="IPR012808">
    <property type="entry name" value="CHP02453"/>
</dbReference>